<dbReference type="InterPro" id="IPR001680">
    <property type="entry name" value="WD40_rpt"/>
</dbReference>
<proteinExistence type="predicted"/>
<evidence type="ECO:0000313" key="4">
    <source>
        <dbReference type="EMBL" id="CUR35847.1"/>
    </source>
</evidence>
<feature type="repeat" description="WD" evidence="3">
    <location>
        <begin position="373"/>
        <end position="414"/>
    </location>
</feature>
<dbReference type="InterPro" id="IPR019775">
    <property type="entry name" value="WD40_repeat_CS"/>
</dbReference>
<dbReference type="RefSeq" id="WP_083580247.1">
    <property type="nucleotide sequence ID" value="NZ_LN889818.1"/>
</dbReference>
<evidence type="ECO:0000256" key="1">
    <source>
        <dbReference type="ARBA" id="ARBA00022574"/>
    </source>
</evidence>
<sequence length="496" mass="55261">MMDDLKAWCFLVSRNQYLDYRTVVAPNFICEAGIGNILARVTEGDITEQGTALYREILYSKAADFTIIYRIIEATVENTGIDGNGCLKDSVGREISLIEGLVFQGLLKDKDIVVTEQHLEEAHQQVISYYREFWESITRISIFPSQSIKYIEPSAQSLNLIKLTAYIAGEKQQLSLPQQEILELNYSSWEIIDEKTYNNEEVASLAVFPDSENFAARYDSDVVVWKISEKEPISKFSGTRKSLGGFLTPIVVNSTGELIATAMIEGFDYNKIKLYNLNTHDCKDLGTQGQFNPTRVKAVIFSPDSKIVFSACGEKIKLWDAECEGIERGELPGHSDDVRCLAVDSNNGLLASGDSRGYIKLWKISNKKEIFPTPSDKFPINSLAFSPDGQFLVSGSDGGAIKVWNVKTEEEYPVDWKQSQPINCVAFSPNGSLIATGCDNTIIQIWDLENPQLSPICTLEKHDKAVTAVVFTPDGKKLISGSKDGKVIVWQPVNLR</sequence>
<evidence type="ECO:0000256" key="2">
    <source>
        <dbReference type="ARBA" id="ARBA00022737"/>
    </source>
</evidence>
<dbReference type="Proteomes" id="UP000184315">
    <property type="component" value="Unassembled WGS sequence"/>
</dbReference>
<dbReference type="PROSITE" id="PS50082">
    <property type="entry name" value="WD_REPEATS_2"/>
    <property type="match status" value="4"/>
</dbReference>
<keyword evidence="2" id="KW-0677">Repeat</keyword>
<dbReference type="PROSITE" id="PS00678">
    <property type="entry name" value="WD_REPEATS_1"/>
    <property type="match status" value="1"/>
</dbReference>
<dbReference type="PANTHER" id="PTHR19879:SF9">
    <property type="entry name" value="TRANSCRIPTION INITIATION FACTOR TFIID SUBUNIT 5"/>
    <property type="match status" value="1"/>
</dbReference>
<organism evidence="4 5">
    <name type="scientific">Planktothrix tepida PCC 9214</name>
    <dbReference type="NCBI Taxonomy" id="671072"/>
    <lineage>
        <taxon>Bacteria</taxon>
        <taxon>Bacillati</taxon>
        <taxon>Cyanobacteriota</taxon>
        <taxon>Cyanophyceae</taxon>
        <taxon>Oscillatoriophycideae</taxon>
        <taxon>Oscillatoriales</taxon>
        <taxon>Microcoleaceae</taxon>
        <taxon>Planktothrix</taxon>
    </lineage>
</organism>
<dbReference type="EMBL" id="CZDF01000181">
    <property type="protein sequence ID" value="CUR35847.1"/>
    <property type="molecule type" value="Genomic_DNA"/>
</dbReference>
<feature type="repeat" description="WD" evidence="3">
    <location>
        <begin position="459"/>
        <end position="496"/>
    </location>
</feature>
<dbReference type="STRING" id="671072.PL9214730004"/>
<name>A0A1J1LTX3_9CYAN</name>
<keyword evidence="5" id="KW-1185">Reference proteome</keyword>
<dbReference type="Pfam" id="PF00400">
    <property type="entry name" value="WD40"/>
    <property type="match status" value="5"/>
</dbReference>
<dbReference type="OrthoDB" id="5197333at2"/>
<reference evidence="5" key="1">
    <citation type="submission" date="2015-10" db="EMBL/GenBank/DDBJ databases">
        <authorList>
            <person name="Regsiter A."/>
            <person name="william w."/>
        </authorList>
    </citation>
    <scope>NUCLEOTIDE SEQUENCE [LARGE SCALE GENOMIC DNA]</scope>
</reference>
<accession>A0A1J1LTX3</accession>
<gene>
    <name evidence="4" type="ORF">PL9214730004</name>
</gene>
<dbReference type="PANTHER" id="PTHR19879">
    <property type="entry name" value="TRANSCRIPTION INITIATION FACTOR TFIID"/>
    <property type="match status" value="1"/>
</dbReference>
<evidence type="ECO:0000256" key="3">
    <source>
        <dbReference type="PROSITE-ProRule" id="PRU00221"/>
    </source>
</evidence>
<dbReference type="SMART" id="SM00320">
    <property type="entry name" value="WD40"/>
    <property type="match status" value="6"/>
</dbReference>
<feature type="repeat" description="WD" evidence="3">
    <location>
        <begin position="331"/>
        <end position="372"/>
    </location>
</feature>
<dbReference type="InterPro" id="IPR015943">
    <property type="entry name" value="WD40/YVTN_repeat-like_dom_sf"/>
</dbReference>
<protein>
    <submittedName>
        <fullName evidence="4">WD-40 repeat-containing protein</fullName>
    </submittedName>
</protein>
<dbReference type="CDD" id="cd00200">
    <property type="entry name" value="WD40"/>
    <property type="match status" value="1"/>
</dbReference>
<dbReference type="AlphaFoldDB" id="A0A1J1LTX3"/>
<dbReference type="SUPFAM" id="SSF50978">
    <property type="entry name" value="WD40 repeat-like"/>
    <property type="match status" value="1"/>
</dbReference>
<feature type="repeat" description="WD" evidence="3">
    <location>
        <begin position="418"/>
        <end position="456"/>
    </location>
</feature>
<dbReference type="Gene3D" id="2.130.10.10">
    <property type="entry name" value="YVTN repeat-like/Quinoprotein amine dehydrogenase"/>
    <property type="match status" value="2"/>
</dbReference>
<dbReference type="PROSITE" id="PS50294">
    <property type="entry name" value="WD_REPEATS_REGION"/>
    <property type="match status" value="4"/>
</dbReference>
<dbReference type="InterPro" id="IPR036322">
    <property type="entry name" value="WD40_repeat_dom_sf"/>
</dbReference>
<evidence type="ECO:0000313" key="5">
    <source>
        <dbReference type="Proteomes" id="UP000184315"/>
    </source>
</evidence>
<keyword evidence="1 3" id="KW-0853">WD repeat</keyword>